<evidence type="ECO:0000256" key="7">
    <source>
        <dbReference type="SAM" id="MobiDB-lite"/>
    </source>
</evidence>
<dbReference type="Pfam" id="PF00082">
    <property type="entry name" value="Peptidase_S8"/>
    <property type="match status" value="1"/>
</dbReference>
<sequence>MYRTHIHRVRRTTACEHGESLQLENSLSGQQPASAEGRKLPEQLNPEWGLDRIDQLRMPLDQVYHYNNNGTGVHVYVLDTGIMSSHQQFEQLDEAGLPTGKSRVDPVEAVLGGRDYGVAKNVTLHSVRVLDCKKGGVSDFIVAGLDWVAANARYPAVVHMSIEGPEDADINDAVESLTKDFGTPVIVSAGNKRRDACRASPGSSPSVITVAAMDEDQQPWVFSNWGPCIDIHAPGARIVSAWDSSPTATKRESGTSMAAPFVSGVVALYLFDHPGASVDEITDKVLAAADTAKVKTLKSLWSTAWGRLQTEDSTTRLLNSALAPQMHVLPSILTIDHSQQRFLIKLSLARVPTSPVFADVEVPHGWDGAPLLTLSSNSCEFLPPPSLNHSAPASSSPPGILPPPSLVDSGGRPGAGGGNVSHWRIAEIEAITTAVSNGSYYLHLQLRSKDPFFDGELHSIRVFDQRPITGSTLISPRVISAIPFKDKAAVLESKKCAVDFDAFGWKDAQFYKRMEDLPCMVYAFTNRGQDRANMNINTCGSDLDTSLLLLWKDDDGNVDYMYNDDSNACSMDSRNSLMWATFRPGRSYLIVVVSADDSNRDFNLNIEQFPFPLAEASL</sequence>
<evidence type="ECO:0000256" key="5">
    <source>
        <dbReference type="PROSITE-ProRule" id="PRU01240"/>
    </source>
</evidence>
<keyword evidence="3 6" id="KW-0378">Hydrolase</keyword>
<keyword evidence="10" id="KW-1185">Reference proteome</keyword>
<comment type="caution">
    <text evidence="9">The sequence shown here is derived from an EMBL/GenBank/DDBJ whole genome shotgun (WGS) entry which is preliminary data.</text>
</comment>
<comment type="caution">
    <text evidence="5">Lacks conserved residue(s) required for the propagation of feature annotation.</text>
</comment>
<proteinExistence type="inferred from homology"/>
<dbReference type="CDD" id="cd04077">
    <property type="entry name" value="Peptidases_S8_PCSK9_ProteinaseK_like"/>
    <property type="match status" value="1"/>
</dbReference>
<evidence type="ECO:0000256" key="4">
    <source>
        <dbReference type="ARBA" id="ARBA00022825"/>
    </source>
</evidence>
<evidence type="ECO:0000256" key="3">
    <source>
        <dbReference type="ARBA" id="ARBA00022801"/>
    </source>
</evidence>
<dbReference type="PROSITE" id="PS51892">
    <property type="entry name" value="SUBTILASE"/>
    <property type="match status" value="1"/>
</dbReference>
<dbReference type="InterPro" id="IPR000209">
    <property type="entry name" value="Peptidase_S8/S53_dom"/>
</dbReference>
<feature type="domain" description="Peptidase S8/S53" evidence="8">
    <location>
        <begin position="117"/>
        <end position="295"/>
    </location>
</feature>
<keyword evidence="2 6" id="KW-0645">Protease</keyword>
<dbReference type="EMBL" id="MU069607">
    <property type="protein sequence ID" value="KAF5837680.1"/>
    <property type="molecule type" value="Genomic_DNA"/>
</dbReference>
<dbReference type="Gene3D" id="3.40.50.200">
    <property type="entry name" value="Peptidase S8/S53 domain"/>
    <property type="match status" value="1"/>
</dbReference>
<evidence type="ECO:0000256" key="6">
    <source>
        <dbReference type="RuleBase" id="RU003355"/>
    </source>
</evidence>
<dbReference type="PANTHER" id="PTHR43806">
    <property type="entry name" value="PEPTIDASE S8"/>
    <property type="match status" value="1"/>
</dbReference>
<dbReference type="SUPFAM" id="SSF52743">
    <property type="entry name" value="Subtilisin-like"/>
    <property type="match status" value="1"/>
</dbReference>
<evidence type="ECO:0000313" key="9">
    <source>
        <dbReference type="EMBL" id="KAF5837680.1"/>
    </source>
</evidence>
<feature type="region of interest" description="Disordered" evidence="7">
    <location>
        <begin position="20"/>
        <end position="43"/>
    </location>
</feature>
<protein>
    <submittedName>
        <fullName evidence="9">Peptidase S8/S53 domain-containing protein</fullName>
    </submittedName>
</protein>
<gene>
    <name evidence="9" type="ORF">DUNSADRAFT_4045</name>
</gene>
<feature type="compositionally biased region" description="Polar residues" evidence="7">
    <location>
        <begin position="22"/>
        <end position="33"/>
    </location>
</feature>
<dbReference type="PROSITE" id="PS00136">
    <property type="entry name" value="SUBTILASE_ASP"/>
    <property type="match status" value="1"/>
</dbReference>
<accession>A0ABQ7GSV3</accession>
<dbReference type="PANTHER" id="PTHR43806:SF11">
    <property type="entry name" value="CEREVISIN-RELATED"/>
    <property type="match status" value="1"/>
</dbReference>
<evidence type="ECO:0000256" key="1">
    <source>
        <dbReference type="ARBA" id="ARBA00011073"/>
    </source>
</evidence>
<dbReference type="Proteomes" id="UP000815325">
    <property type="component" value="Unassembled WGS sequence"/>
</dbReference>
<dbReference type="PROSITE" id="PS00138">
    <property type="entry name" value="SUBTILASE_SER"/>
    <property type="match status" value="1"/>
</dbReference>
<reference evidence="9" key="1">
    <citation type="submission" date="2017-08" db="EMBL/GenBank/DDBJ databases">
        <authorList>
            <person name="Polle J.E."/>
            <person name="Barry K."/>
            <person name="Cushman J."/>
            <person name="Schmutz J."/>
            <person name="Tran D."/>
            <person name="Hathwaick L.T."/>
            <person name="Yim W.C."/>
            <person name="Jenkins J."/>
            <person name="Mckie-Krisberg Z.M."/>
            <person name="Prochnik S."/>
            <person name="Lindquist E."/>
            <person name="Dockter R.B."/>
            <person name="Adam C."/>
            <person name="Molina H."/>
            <person name="Bunkerborg J."/>
            <person name="Jin E."/>
            <person name="Buchheim M."/>
            <person name="Magnuson J."/>
        </authorList>
    </citation>
    <scope>NUCLEOTIDE SEQUENCE</scope>
    <source>
        <strain evidence="9">CCAP 19/18</strain>
    </source>
</reference>
<keyword evidence="4 6" id="KW-0720">Serine protease</keyword>
<dbReference type="InterPro" id="IPR050131">
    <property type="entry name" value="Peptidase_S8_subtilisin-like"/>
</dbReference>
<feature type="compositionally biased region" description="Low complexity" evidence="7">
    <location>
        <begin position="387"/>
        <end position="398"/>
    </location>
</feature>
<dbReference type="InterPro" id="IPR023828">
    <property type="entry name" value="Peptidase_S8_Ser-AS"/>
</dbReference>
<evidence type="ECO:0000256" key="2">
    <source>
        <dbReference type="ARBA" id="ARBA00022670"/>
    </source>
</evidence>
<comment type="similarity">
    <text evidence="1 5 6">Belongs to the peptidase S8 family.</text>
</comment>
<dbReference type="InterPro" id="IPR036852">
    <property type="entry name" value="Peptidase_S8/S53_dom_sf"/>
</dbReference>
<dbReference type="PRINTS" id="PR00723">
    <property type="entry name" value="SUBTILISIN"/>
</dbReference>
<dbReference type="InterPro" id="IPR023827">
    <property type="entry name" value="Peptidase_S8_Asp-AS"/>
</dbReference>
<organism evidence="9 10">
    <name type="scientific">Dunaliella salina</name>
    <name type="common">Green alga</name>
    <name type="synonym">Protococcus salinus</name>
    <dbReference type="NCBI Taxonomy" id="3046"/>
    <lineage>
        <taxon>Eukaryota</taxon>
        <taxon>Viridiplantae</taxon>
        <taxon>Chlorophyta</taxon>
        <taxon>core chlorophytes</taxon>
        <taxon>Chlorophyceae</taxon>
        <taxon>CS clade</taxon>
        <taxon>Chlamydomonadales</taxon>
        <taxon>Dunaliellaceae</taxon>
        <taxon>Dunaliella</taxon>
    </lineage>
</organism>
<name>A0ABQ7GSV3_DUNSA</name>
<evidence type="ECO:0000313" key="10">
    <source>
        <dbReference type="Proteomes" id="UP000815325"/>
    </source>
</evidence>
<dbReference type="InterPro" id="IPR034193">
    <property type="entry name" value="PCSK9_ProteinaseK-like"/>
</dbReference>
<evidence type="ECO:0000259" key="8">
    <source>
        <dbReference type="Pfam" id="PF00082"/>
    </source>
</evidence>
<feature type="region of interest" description="Disordered" evidence="7">
    <location>
        <begin position="385"/>
        <end position="415"/>
    </location>
</feature>
<dbReference type="InterPro" id="IPR015500">
    <property type="entry name" value="Peptidase_S8_subtilisin-rel"/>
</dbReference>